<keyword evidence="2" id="KW-1185">Reference proteome</keyword>
<dbReference type="EMBL" id="LXTC01000001">
    <property type="protein sequence ID" value="OBA23706.1"/>
    <property type="molecule type" value="Genomic_DNA"/>
</dbReference>
<evidence type="ECO:0000313" key="2">
    <source>
        <dbReference type="Proteomes" id="UP000092555"/>
    </source>
</evidence>
<dbReference type="GeneID" id="30026891"/>
<comment type="caution">
    <text evidence="1">The sequence shown here is derived from an EMBL/GenBank/DDBJ whole genome shotgun (WGS) entry which is preliminary data.</text>
</comment>
<accession>A0A1A0HI80</accession>
<sequence>MAAVMAAVLTADLAADLAAVMAAVMPAVLTAAITAISPQRCVKRWLQEKNMLEGANSLDALGLEMNGRKDKDESTEYWGIAAGGHRKPVRGACFGKCKAVWFLALP</sequence>
<evidence type="ECO:0000313" key="1">
    <source>
        <dbReference type="EMBL" id="OBA23706.1"/>
    </source>
</evidence>
<organism evidence="1 2">
    <name type="scientific">Metschnikowia bicuspidata var. bicuspidata NRRL YB-4993</name>
    <dbReference type="NCBI Taxonomy" id="869754"/>
    <lineage>
        <taxon>Eukaryota</taxon>
        <taxon>Fungi</taxon>
        <taxon>Dikarya</taxon>
        <taxon>Ascomycota</taxon>
        <taxon>Saccharomycotina</taxon>
        <taxon>Pichiomycetes</taxon>
        <taxon>Metschnikowiaceae</taxon>
        <taxon>Metschnikowia</taxon>
    </lineage>
</organism>
<dbReference type="RefSeq" id="XP_018714187.1">
    <property type="nucleotide sequence ID" value="XM_018853915.1"/>
</dbReference>
<dbReference type="AlphaFoldDB" id="A0A1A0HI80"/>
<gene>
    <name evidence="1" type="ORF">METBIDRAFT_110843</name>
</gene>
<reference evidence="1 2" key="1">
    <citation type="submission" date="2016-05" db="EMBL/GenBank/DDBJ databases">
        <title>Comparative genomics of biotechnologically important yeasts.</title>
        <authorList>
            <consortium name="DOE Joint Genome Institute"/>
            <person name="Riley R."/>
            <person name="Haridas S."/>
            <person name="Wolfe K.H."/>
            <person name="Lopes M.R."/>
            <person name="Hittinger C.T."/>
            <person name="Goker M."/>
            <person name="Salamov A."/>
            <person name="Wisecaver J."/>
            <person name="Long T.M."/>
            <person name="Aerts A.L."/>
            <person name="Barry K."/>
            <person name="Choi C."/>
            <person name="Clum A."/>
            <person name="Coughlan A.Y."/>
            <person name="Deshpande S."/>
            <person name="Douglass A.P."/>
            <person name="Hanson S.J."/>
            <person name="Klenk H.-P."/>
            <person name="LaButti K."/>
            <person name="Lapidus A."/>
            <person name="Lindquist E."/>
            <person name="Lipzen A."/>
            <person name="Meier-kolthoff J.P."/>
            <person name="Ohm R.A."/>
            <person name="Otillar R.P."/>
            <person name="Pangilinan J."/>
            <person name="Peng Y."/>
            <person name="Rokas A."/>
            <person name="Rosa C.A."/>
            <person name="Scheuner C."/>
            <person name="Sibirny A.A."/>
            <person name="Slot J.C."/>
            <person name="Stielow J.B."/>
            <person name="Sun H."/>
            <person name="Kurtzman C.P."/>
            <person name="Blackwell M."/>
            <person name="Grigoriev I.V."/>
            <person name="Jeffries T.W."/>
        </authorList>
    </citation>
    <scope>NUCLEOTIDE SEQUENCE [LARGE SCALE GENOMIC DNA]</scope>
    <source>
        <strain evidence="1 2">NRRL YB-4993</strain>
    </source>
</reference>
<protein>
    <submittedName>
        <fullName evidence="1">Uncharacterized protein</fullName>
    </submittedName>
</protein>
<proteinExistence type="predicted"/>
<dbReference type="Proteomes" id="UP000092555">
    <property type="component" value="Unassembled WGS sequence"/>
</dbReference>
<name>A0A1A0HI80_9ASCO</name>